<comment type="similarity">
    <text evidence="1">Belongs to the bacterial AtpI family.</text>
</comment>
<feature type="region of interest" description="Disordered" evidence="2">
    <location>
        <begin position="100"/>
        <end position="128"/>
    </location>
</feature>
<keyword evidence="3" id="KW-1133">Transmembrane helix</keyword>
<dbReference type="GO" id="GO:0045259">
    <property type="term" value="C:proton-transporting ATP synthase complex"/>
    <property type="evidence" value="ECO:0007669"/>
    <property type="project" value="UniProtKB-UniRule"/>
</dbReference>
<organism evidence="4 5">
    <name type="scientific">Albimonas pacifica</name>
    <dbReference type="NCBI Taxonomy" id="1114924"/>
    <lineage>
        <taxon>Bacteria</taxon>
        <taxon>Pseudomonadati</taxon>
        <taxon>Pseudomonadota</taxon>
        <taxon>Alphaproteobacteria</taxon>
        <taxon>Rhodobacterales</taxon>
        <taxon>Paracoccaceae</taxon>
        <taxon>Albimonas</taxon>
    </lineage>
</organism>
<dbReference type="GO" id="GO:1902600">
    <property type="term" value="P:proton transmembrane transport"/>
    <property type="evidence" value="ECO:0007669"/>
    <property type="project" value="UniProtKB-KW"/>
</dbReference>
<name>A0A1I3N185_9RHOB</name>
<evidence type="ECO:0000256" key="2">
    <source>
        <dbReference type="SAM" id="MobiDB-lite"/>
    </source>
</evidence>
<keyword evidence="5" id="KW-1185">Reference proteome</keyword>
<dbReference type="EMBL" id="FOQH01000012">
    <property type="protein sequence ID" value="SFJ02952.1"/>
    <property type="molecule type" value="Genomic_DNA"/>
</dbReference>
<dbReference type="InterPro" id="IPR016989">
    <property type="entry name" value="Atp1_alphaprobac"/>
</dbReference>
<comment type="function">
    <text evidence="1">A possible function for this protein is to guide the assembly of the membrane sector of the ATPase enzyme complex.</text>
</comment>
<evidence type="ECO:0000256" key="1">
    <source>
        <dbReference type="PIRNR" id="PIRNR032126"/>
    </source>
</evidence>
<keyword evidence="1" id="KW-0813">Transport</keyword>
<evidence type="ECO:0000256" key="3">
    <source>
        <dbReference type="SAM" id="Phobius"/>
    </source>
</evidence>
<feature type="transmembrane region" description="Helical" evidence="3">
    <location>
        <begin position="72"/>
        <end position="93"/>
    </location>
</feature>
<evidence type="ECO:0000313" key="5">
    <source>
        <dbReference type="Proteomes" id="UP000199377"/>
    </source>
</evidence>
<keyword evidence="3" id="KW-0812">Transmembrane</keyword>
<protein>
    <recommendedName>
        <fullName evidence="1">ATP synthase protein I</fullName>
    </recommendedName>
</protein>
<feature type="transmembrane region" description="Helical" evidence="3">
    <location>
        <begin position="44"/>
        <end position="66"/>
    </location>
</feature>
<gene>
    <name evidence="4" type="ORF">SAMN05216258_11283</name>
</gene>
<keyword evidence="1" id="KW-0375">Hydrogen ion transport</keyword>
<sequence>MTDHDPKGASLSDIDARLKAIRDRRTAETRPRRETHARWHGAEFAWRMVIDLTAGIAVGLAIGWGLDELFGTGPLFMVVFVLAGFASGVKVMLQSAKELQSKNQARAAQGGQGADEADGARAPQDEGR</sequence>
<dbReference type="Proteomes" id="UP000199377">
    <property type="component" value="Unassembled WGS sequence"/>
</dbReference>
<keyword evidence="1" id="KW-0406">Ion transport</keyword>
<reference evidence="4 5" key="1">
    <citation type="submission" date="2016-10" db="EMBL/GenBank/DDBJ databases">
        <authorList>
            <person name="de Groot N.N."/>
        </authorList>
    </citation>
    <scope>NUCLEOTIDE SEQUENCE [LARGE SCALE GENOMIC DNA]</scope>
    <source>
        <strain evidence="4 5">CGMCC 1.11030</strain>
    </source>
</reference>
<accession>A0A1I3N185</accession>
<dbReference type="PIRSF" id="PIRSF032126">
    <property type="entry name" value="F0F1_ATP_synthase_subunit_I"/>
    <property type="match status" value="1"/>
</dbReference>
<proteinExistence type="inferred from homology"/>
<keyword evidence="1 3" id="KW-0472">Membrane</keyword>
<dbReference type="AlphaFoldDB" id="A0A1I3N185"/>
<dbReference type="InterPro" id="IPR032820">
    <property type="entry name" value="ATPase_put"/>
</dbReference>
<dbReference type="RefSeq" id="WP_177236376.1">
    <property type="nucleotide sequence ID" value="NZ_FOQH01000012.1"/>
</dbReference>
<dbReference type="Pfam" id="PF09527">
    <property type="entry name" value="ATPase_gene1"/>
    <property type="match status" value="1"/>
</dbReference>
<dbReference type="STRING" id="1114924.SAMN05216258_11283"/>
<evidence type="ECO:0000313" key="4">
    <source>
        <dbReference type="EMBL" id="SFJ02952.1"/>
    </source>
</evidence>